<feature type="transmembrane region" description="Helical" evidence="1">
    <location>
        <begin position="174"/>
        <end position="201"/>
    </location>
</feature>
<comment type="caution">
    <text evidence="3">The sequence shown here is derived from an EMBL/GenBank/DDBJ whole genome shotgun (WGS) entry which is preliminary data.</text>
</comment>
<feature type="transmembrane region" description="Helical" evidence="1">
    <location>
        <begin position="86"/>
        <end position="104"/>
    </location>
</feature>
<organism evidence="3 4">
    <name type="scientific">Muricoccus vinaceus</name>
    <dbReference type="NCBI Taxonomy" id="424704"/>
    <lineage>
        <taxon>Bacteria</taxon>
        <taxon>Pseudomonadati</taxon>
        <taxon>Pseudomonadota</taxon>
        <taxon>Alphaproteobacteria</taxon>
        <taxon>Acetobacterales</taxon>
        <taxon>Roseomonadaceae</taxon>
        <taxon>Muricoccus</taxon>
    </lineage>
</organism>
<feature type="domain" description="Acyltransferase 3" evidence="2">
    <location>
        <begin position="19"/>
        <end position="334"/>
    </location>
</feature>
<keyword evidence="4" id="KW-1185">Reference proteome</keyword>
<dbReference type="PANTHER" id="PTHR23028">
    <property type="entry name" value="ACETYLTRANSFERASE"/>
    <property type="match status" value="1"/>
</dbReference>
<dbReference type="InterPro" id="IPR050879">
    <property type="entry name" value="Acyltransferase_3"/>
</dbReference>
<keyword evidence="3" id="KW-0808">Transferase</keyword>
<feature type="transmembrane region" description="Helical" evidence="1">
    <location>
        <begin position="48"/>
        <end position="65"/>
    </location>
</feature>
<dbReference type="EC" id="2.3.-.-" evidence="3"/>
<proteinExistence type="predicted"/>
<evidence type="ECO:0000259" key="2">
    <source>
        <dbReference type="Pfam" id="PF01757"/>
    </source>
</evidence>
<dbReference type="InterPro" id="IPR002656">
    <property type="entry name" value="Acyl_transf_3_dom"/>
</dbReference>
<dbReference type="RefSeq" id="WP_377057245.1">
    <property type="nucleotide sequence ID" value="NZ_JBHLVZ010000120.1"/>
</dbReference>
<feature type="transmembrane region" description="Helical" evidence="1">
    <location>
        <begin position="124"/>
        <end position="140"/>
    </location>
</feature>
<dbReference type="Proteomes" id="UP001589789">
    <property type="component" value="Unassembled WGS sequence"/>
</dbReference>
<reference evidence="3 4" key="1">
    <citation type="submission" date="2024-09" db="EMBL/GenBank/DDBJ databases">
        <authorList>
            <person name="Sun Q."/>
            <person name="Mori K."/>
        </authorList>
    </citation>
    <scope>NUCLEOTIDE SEQUENCE [LARGE SCALE GENOMIC DNA]</scope>
    <source>
        <strain evidence="3 4">CCM 7468</strain>
    </source>
</reference>
<feature type="transmembrane region" description="Helical" evidence="1">
    <location>
        <begin position="324"/>
        <end position="341"/>
    </location>
</feature>
<gene>
    <name evidence="3" type="ORF">ACFFIC_29765</name>
</gene>
<keyword evidence="1" id="KW-0472">Membrane</keyword>
<evidence type="ECO:0000256" key="1">
    <source>
        <dbReference type="SAM" id="Phobius"/>
    </source>
</evidence>
<sequence>MTIPEPGRPRPISGSESLYLDLVRSLAAIVVVLDHVQDLFRMPLLPRLGHEAVVVFFVLSGYVICNTADSRETTLASFMTARLARLWSVLVPALALTVLCDAIGRHFGTNPAVYARINADYPFLRIGAALTFLSETWVSIQPLSNGVIWSLCAEFWYYVLFAAFTFLPRGTARFLALAATALLAGFKALLLLPIWATGVLLQRWQGLRRIGRVAGTLLALGGLAVVVAITTLDIYGLAWAAARHSTSPWLFTQLAQAKTFWLDWIFGLAVAAHFAGMRRIGASLPLEQLAGPIRWAANLSFAAYLFHPPLLYLCASFLSPAQGWLALLITFPLIALLGRPAEGSKGWWRRRLEHLLPVVSRGIGLPWPRGATGSKAH</sequence>
<keyword evidence="3" id="KW-0012">Acyltransferase</keyword>
<feature type="transmembrane region" description="Helical" evidence="1">
    <location>
        <begin position="147"/>
        <end position="168"/>
    </location>
</feature>
<accession>A0ABV6J1H2</accession>
<feature type="transmembrane region" description="Helical" evidence="1">
    <location>
        <begin position="213"/>
        <end position="239"/>
    </location>
</feature>
<name>A0ABV6J1H2_9PROT</name>
<dbReference type="GO" id="GO:0016746">
    <property type="term" value="F:acyltransferase activity"/>
    <property type="evidence" value="ECO:0007669"/>
    <property type="project" value="UniProtKB-KW"/>
</dbReference>
<dbReference type="Pfam" id="PF01757">
    <property type="entry name" value="Acyl_transf_3"/>
    <property type="match status" value="1"/>
</dbReference>
<feature type="transmembrane region" description="Helical" evidence="1">
    <location>
        <begin position="259"/>
        <end position="276"/>
    </location>
</feature>
<protein>
    <submittedName>
        <fullName evidence="3">Acyltransferase family protein</fullName>
        <ecNumber evidence="3">2.3.-.-</ecNumber>
    </submittedName>
</protein>
<evidence type="ECO:0000313" key="4">
    <source>
        <dbReference type="Proteomes" id="UP001589789"/>
    </source>
</evidence>
<keyword evidence="1" id="KW-1133">Transmembrane helix</keyword>
<keyword evidence="1" id="KW-0812">Transmembrane</keyword>
<evidence type="ECO:0000313" key="3">
    <source>
        <dbReference type="EMBL" id="MFC0389697.1"/>
    </source>
</evidence>
<dbReference type="EMBL" id="JBHLVZ010000120">
    <property type="protein sequence ID" value="MFC0389697.1"/>
    <property type="molecule type" value="Genomic_DNA"/>
</dbReference>
<feature type="transmembrane region" description="Helical" evidence="1">
    <location>
        <begin position="297"/>
        <end position="318"/>
    </location>
</feature>